<dbReference type="GO" id="GO:0016787">
    <property type="term" value="F:hydrolase activity"/>
    <property type="evidence" value="ECO:0007669"/>
    <property type="project" value="UniProtKB-KW"/>
</dbReference>
<dbReference type="InterPro" id="IPR000073">
    <property type="entry name" value="AB_hydrolase_1"/>
</dbReference>
<protein>
    <recommendedName>
        <fullName evidence="2">AB hydrolase-1 domain-containing protein</fullName>
    </recommendedName>
</protein>
<sequence length="300" mass="34073">MSDMRHAYAEINGIQMHYVMEGRGEPILFLHGCPEYWGIWKRYLAEFSKDHLAIAPDLRGYNQTTRPKDVEQYNIHLLVEDVRALLDHLGLSKVTVVCQDWGALLGWSFALRHPEYVRRFITANVTHPALFNRELRENPKQQEASSYMLTFSIPGVGAQFEANDFAFMRQAVIAEARKDGAQLSDEDVEEWVQSWNSPGAIEAALNYYRAARLAPPDGKGSPGGSNLLEGVSQEKWKARFPVLMLWGEADATLLPGCLNGLEEYVPDLTIHKFPGATHWVTLQRSTQVFQHIREFMARKG</sequence>
<proteinExistence type="predicted"/>
<dbReference type="InterPro" id="IPR029058">
    <property type="entry name" value="AB_hydrolase_fold"/>
</dbReference>
<dbReference type="Gene3D" id="3.40.50.1820">
    <property type="entry name" value="alpha/beta hydrolase"/>
    <property type="match status" value="1"/>
</dbReference>
<gene>
    <name evidence="3" type="ORF">Q664_43140</name>
</gene>
<dbReference type="SUPFAM" id="SSF53474">
    <property type="entry name" value="alpha/beta-Hydrolases"/>
    <property type="match status" value="1"/>
</dbReference>
<evidence type="ECO:0000313" key="4">
    <source>
        <dbReference type="Proteomes" id="UP000028547"/>
    </source>
</evidence>
<dbReference type="InterPro" id="IPR000639">
    <property type="entry name" value="Epox_hydrolase-like"/>
</dbReference>
<name>A0A084SI98_9BACT</name>
<dbReference type="AlphaFoldDB" id="A0A084SI98"/>
<accession>A0A084SI98</accession>
<organism evidence="3 4">
    <name type="scientific">Archangium violaceum Cb vi76</name>
    <dbReference type="NCBI Taxonomy" id="1406225"/>
    <lineage>
        <taxon>Bacteria</taxon>
        <taxon>Pseudomonadati</taxon>
        <taxon>Myxococcota</taxon>
        <taxon>Myxococcia</taxon>
        <taxon>Myxococcales</taxon>
        <taxon>Cystobacterineae</taxon>
        <taxon>Archangiaceae</taxon>
        <taxon>Archangium</taxon>
    </lineage>
</organism>
<dbReference type="EMBL" id="JPMI01000302">
    <property type="protein sequence ID" value="KFA88183.1"/>
    <property type="molecule type" value="Genomic_DNA"/>
</dbReference>
<dbReference type="PANTHER" id="PTHR43329">
    <property type="entry name" value="EPOXIDE HYDROLASE"/>
    <property type="match status" value="1"/>
</dbReference>
<keyword evidence="1" id="KW-0378">Hydrolase</keyword>
<dbReference type="RefSeq" id="WP_043409725.1">
    <property type="nucleotide sequence ID" value="NZ_JPMI01000302.1"/>
</dbReference>
<dbReference type="Pfam" id="PF00561">
    <property type="entry name" value="Abhydrolase_1"/>
    <property type="match status" value="1"/>
</dbReference>
<evidence type="ECO:0000259" key="2">
    <source>
        <dbReference type="Pfam" id="PF00561"/>
    </source>
</evidence>
<evidence type="ECO:0000313" key="3">
    <source>
        <dbReference type="EMBL" id="KFA88183.1"/>
    </source>
</evidence>
<comment type="caution">
    <text evidence="3">The sequence shown here is derived from an EMBL/GenBank/DDBJ whole genome shotgun (WGS) entry which is preliminary data.</text>
</comment>
<dbReference type="Proteomes" id="UP000028547">
    <property type="component" value="Unassembled WGS sequence"/>
</dbReference>
<feature type="domain" description="AB hydrolase-1" evidence="2">
    <location>
        <begin position="26"/>
        <end position="282"/>
    </location>
</feature>
<evidence type="ECO:0000256" key="1">
    <source>
        <dbReference type="ARBA" id="ARBA00022801"/>
    </source>
</evidence>
<dbReference type="PRINTS" id="PR00412">
    <property type="entry name" value="EPOXHYDRLASE"/>
</dbReference>
<reference evidence="3 4" key="1">
    <citation type="submission" date="2014-07" db="EMBL/GenBank/DDBJ databases">
        <title>Draft Genome Sequence of Gephyronic Acid Producer, Cystobacter violaceus Strain Cb vi76.</title>
        <authorList>
            <person name="Stevens D.C."/>
            <person name="Young J."/>
            <person name="Carmichael R."/>
            <person name="Tan J."/>
            <person name="Taylor R.E."/>
        </authorList>
    </citation>
    <scope>NUCLEOTIDE SEQUENCE [LARGE SCALE GENOMIC DNA]</scope>
    <source>
        <strain evidence="3 4">Cb vi76</strain>
    </source>
</reference>